<reference evidence="1 2" key="1">
    <citation type="submission" date="2021-01" db="EMBL/GenBank/DDBJ databases">
        <title>Prevotella A2931 sp. nov.</title>
        <authorList>
            <person name="Buhl M."/>
            <person name="Oberhettinger P."/>
        </authorList>
    </citation>
    <scope>NUCLEOTIDE SEQUENCE [LARGE SCALE GENOMIC DNA]</scope>
    <source>
        <strain evidence="1 2">A2931</strain>
    </source>
</reference>
<sequence length="159" mass="18268">MHAWIYQISDSPIEEFINEDTLNQGDGTDYDCCAEISVEERKEAVKTLLENILPLDMFKQVDDKAFDYVGGIEEWKRQWVQRIQQKAAAINNENVMDSVGATYKLEQEIQNPLDTDAHFYLCGDSCQSFAEKSAELMRWIDTLQVGSKVYIGGIIDFHF</sequence>
<keyword evidence="2" id="KW-1185">Reference proteome</keyword>
<protein>
    <submittedName>
        <fullName evidence="1">Uncharacterized protein</fullName>
    </submittedName>
</protein>
<comment type="caution">
    <text evidence="1">The sequence shown here is derived from an EMBL/GenBank/DDBJ whole genome shotgun (WGS) entry which is preliminary data.</text>
</comment>
<name>A0ABS3M3S6_9BACT</name>
<gene>
    <name evidence="1" type="ORF">JHU38_03380</name>
</gene>
<organism evidence="1 2">
    <name type="scientific">Prevotella illustrans</name>
    <dbReference type="NCBI Taxonomy" id="2800387"/>
    <lineage>
        <taxon>Bacteria</taxon>
        <taxon>Pseudomonadati</taxon>
        <taxon>Bacteroidota</taxon>
        <taxon>Bacteroidia</taxon>
        <taxon>Bacteroidales</taxon>
        <taxon>Prevotellaceae</taxon>
        <taxon>Prevotella</taxon>
    </lineage>
</organism>
<evidence type="ECO:0000313" key="1">
    <source>
        <dbReference type="EMBL" id="MBO1362828.1"/>
    </source>
</evidence>
<dbReference type="Proteomes" id="UP000664265">
    <property type="component" value="Unassembled WGS sequence"/>
</dbReference>
<evidence type="ECO:0000313" key="2">
    <source>
        <dbReference type="Proteomes" id="UP000664265"/>
    </source>
</evidence>
<dbReference type="RefSeq" id="WP_107580983.1">
    <property type="nucleotide sequence ID" value="NZ_JAERMS010000006.1"/>
</dbReference>
<proteinExistence type="predicted"/>
<dbReference type="EMBL" id="JAERMS010000006">
    <property type="protein sequence ID" value="MBO1362828.1"/>
    <property type="molecule type" value="Genomic_DNA"/>
</dbReference>
<accession>A0ABS3M3S6</accession>